<reference evidence="1" key="1">
    <citation type="submission" date="2022-12" db="EMBL/GenBank/DDBJ databases">
        <authorList>
            <person name="Petersen C."/>
        </authorList>
    </citation>
    <scope>NUCLEOTIDE SEQUENCE</scope>
    <source>
        <strain evidence="1">IBT 16125</strain>
    </source>
</reference>
<evidence type="ECO:0000313" key="2">
    <source>
        <dbReference type="Proteomes" id="UP001213681"/>
    </source>
</evidence>
<reference evidence="1" key="2">
    <citation type="journal article" date="2023" name="IMA Fungus">
        <title>Comparative genomic study of the Penicillium genus elucidates a diverse pangenome and 15 lateral gene transfer events.</title>
        <authorList>
            <person name="Petersen C."/>
            <person name="Sorensen T."/>
            <person name="Nielsen M.R."/>
            <person name="Sondergaard T.E."/>
            <person name="Sorensen J.L."/>
            <person name="Fitzpatrick D.A."/>
            <person name="Frisvad J.C."/>
            <person name="Nielsen K.L."/>
        </authorList>
    </citation>
    <scope>NUCLEOTIDE SEQUENCE</scope>
    <source>
        <strain evidence="1">IBT 16125</strain>
    </source>
</reference>
<organism evidence="1 2">
    <name type="scientific">Penicillium daleae</name>
    <dbReference type="NCBI Taxonomy" id="63821"/>
    <lineage>
        <taxon>Eukaryota</taxon>
        <taxon>Fungi</taxon>
        <taxon>Dikarya</taxon>
        <taxon>Ascomycota</taxon>
        <taxon>Pezizomycotina</taxon>
        <taxon>Eurotiomycetes</taxon>
        <taxon>Eurotiomycetidae</taxon>
        <taxon>Eurotiales</taxon>
        <taxon>Aspergillaceae</taxon>
        <taxon>Penicillium</taxon>
    </lineage>
</organism>
<dbReference type="GeneID" id="81602159"/>
<dbReference type="EMBL" id="JAPVEA010000007">
    <property type="protein sequence ID" value="KAJ5444662.1"/>
    <property type="molecule type" value="Genomic_DNA"/>
</dbReference>
<protein>
    <recommendedName>
        <fullName evidence="3">Phytanoyl-CoA dioxygenase</fullName>
    </recommendedName>
</protein>
<dbReference type="Gene3D" id="2.60.120.620">
    <property type="entry name" value="q2cbj1_9rhob like domain"/>
    <property type="match status" value="1"/>
</dbReference>
<gene>
    <name evidence="1" type="ORF">N7458_008534</name>
</gene>
<sequence length="341" mass="38613">MPSSNADQFHLTEEQKQHWLEHGFIKVEGCFSREAAEQFTSSLWTRLGASPDDKSTWPAERLNMPGHTSVRVEEFAPKAWHVMCELVGGEDRMADWCKMWRDNWIVNLGKPEFQPTDPLDFRTLDGWHNDGDWFVHFLDSGEQALLVIPLFSDIEPKGGGTVICTDGIGLVAKKLYEHPGGTTPFLAPNGTPDIQGPNRRTLWMKWVSDPEATRQESFHEATGKVGDVYFLHPLMLHSASRNLLQAVRVITNPPVALKGPFNFNRSDPKEYSLVEQKTLRDLGRAGGLPEWKITAPRELLSPQRVKNQEEMKRVELERMAKAAVPITQLAIATQVDQYYPS</sequence>
<dbReference type="SUPFAM" id="SSF51197">
    <property type="entry name" value="Clavaminate synthase-like"/>
    <property type="match status" value="1"/>
</dbReference>
<proteinExistence type="predicted"/>
<accession>A0AAD6C2T3</accession>
<evidence type="ECO:0008006" key="3">
    <source>
        <dbReference type="Google" id="ProtNLM"/>
    </source>
</evidence>
<evidence type="ECO:0000313" key="1">
    <source>
        <dbReference type="EMBL" id="KAJ5444662.1"/>
    </source>
</evidence>
<comment type="caution">
    <text evidence="1">The sequence shown here is derived from an EMBL/GenBank/DDBJ whole genome shotgun (WGS) entry which is preliminary data.</text>
</comment>
<dbReference type="Proteomes" id="UP001213681">
    <property type="component" value="Unassembled WGS sequence"/>
</dbReference>
<name>A0AAD6C2T3_9EURO</name>
<dbReference type="RefSeq" id="XP_056764742.1">
    <property type="nucleotide sequence ID" value="XM_056911916.1"/>
</dbReference>
<dbReference type="AlphaFoldDB" id="A0AAD6C2T3"/>
<keyword evidence="2" id="KW-1185">Reference proteome</keyword>